<evidence type="ECO:0000313" key="1">
    <source>
        <dbReference type="EMBL" id="KAK1838369.1"/>
    </source>
</evidence>
<dbReference type="EMBL" id="JAQOWY010000844">
    <property type="protein sequence ID" value="KAK1838369.1"/>
    <property type="molecule type" value="Genomic_DNA"/>
</dbReference>
<protein>
    <submittedName>
        <fullName evidence="1">Uncharacterized protein</fullName>
    </submittedName>
</protein>
<accession>A0AAD9A3H0</accession>
<reference evidence="1" key="1">
    <citation type="submission" date="2023-01" db="EMBL/GenBank/DDBJ databases">
        <title>Colletotrichum chrysophilum M932 genome sequence.</title>
        <authorList>
            <person name="Baroncelli R."/>
        </authorList>
    </citation>
    <scope>NUCLEOTIDE SEQUENCE</scope>
    <source>
        <strain evidence="1">M932</strain>
    </source>
</reference>
<comment type="caution">
    <text evidence="1">The sequence shown here is derived from an EMBL/GenBank/DDBJ whole genome shotgun (WGS) entry which is preliminary data.</text>
</comment>
<name>A0AAD9A3H0_9PEZI</name>
<sequence length="235" mass="26763">MNTLHHITDWKIVSGPGDFHSHCKLGSPCEIGQDGTCPMMLLLATYRRIGLWDACDPKHRACKPGNPCTQREDKFCSRIVFLVKLQHMYGTCGAGNIGHACCPSISDEERCSLFPTCPSCGVLTEIRALVLIHRRILDEYAPEERFSRPDIRHLENGLAGYLRAYEVRRGMHIDELRNQTEDAYRIEMQYARVDGYNSTVGQHPSGKQTWWQAVWLRVTAMMADRFGSKYEHSCA</sequence>
<gene>
    <name evidence="1" type="ORF">CCHR01_19012</name>
</gene>
<proteinExistence type="predicted"/>
<organism evidence="1 2">
    <name type="scientific">Colletotrichum chrysophilum</name>
    <dbReference type="NCBI Taxonomy" id="1836956"/>
    <lineage>
        <taxon>Eukaryota</taxon>
        <taxon>Fungi</taxon>
        <taxon>Dikarya</taxon>
        <taxon>Ascomycota</taxon>
        <taxon>Pezizomycotina</taxon>
        <taxon>Sordariomycetes</taxon>
        <taxon>Hypocreomycetidae</taxon>
        <taxon>Glomerellales</taxon>
        <taxon>Glomerellaceae</taxon>
        <taxon>Colletotrichum</taxon>
        <taxon>Colletotrichum gloeosporioides species complex</taxon>
    </lineage>
</organism>
<dbReference type="Proteomes" id="UP001243330">
    <property type="component" value="Unassembled WGS sequence"/>
</dbReference>
<dbReference type="AlphaFoldDB" id="A0AAD9A3H0"/>
<keyword evidence="2" id="KW-1185">Reference proteome</keyword>
<evidence type="ECO:0000313" key="2">
    <source>
        <dbReference type="Proteomes" id="UP001243330"/>
    </source>
</evidence>